<keyword evidence="2" id="KW-1185">Reference proteome</keyword>
<sequence length="357" mass="41486">MMEFKESHAILGQSKEVDGKIKIVISQKISSNDEEKNFEDKEQRFPIKNDSRLFFKKVKDKLLYCITSKETFQNNYEKNNPVITRFIKWMVFSNIIFPILYYFIYNIFSLIAPIPICEGNIIVDSNGTETLIFMEKSIVDDVDENVDEFGCGSNPNFFEFTNNCMSNEKFLKSLSISICQLMCICVNLIITSLVALNSIRTYCYPDDESQDNLEDCKLSAELSECSTIKSIMRDNIIIEDTDVFYLCFFRKLLIFVCFIVMLLIYSSIILEIPSIVFGDTLLEKIPIFLIVPLVTFIFTQLLTPIGKFDLWEDSVYFLRLMGSSSFYLLNVILLFAFVKNVFNLMLFNIKETEYLSF</sequence>
<feature type="transmembrane region" description="Helical" evidence="1">
    <location>
        <begin position="252"/>
        <end position="273"/>
    </location>
</feature>
<protein>
    <submittedName>
        <fullName evidence="3">Transmembrane protein</fullName>
    </submittedName>
</protein>
<reference evidence="2" key="1">
    <citation type="submission" date="2014-07" db="EMBL/GenBank/DDBJ databases">
        <authorList>
            <person name="Martin A.A"/>
            <person name="De Silva N."/>
        </authorList>
    </citation>
    <scope>NUCLEOTIDE SEQUENCE</scope>
</reference>
<dbReference type="WBParaSite" id="SVE_0149100.1">
    <property type="protein sequence ID" value="SVE_0149100.1"/>
    <property type="gene ID" value="SVE_0149100"/>
</dbReference>
<reference evidence="3" key="2">
    <citation type="submission" date="2015-08" db="UniProtKB">
        <authorList>
            <consortium name="WormBaseParasite"/>
        </authorList>
    </citation>
    <scope>IDENTIFICATION</scope>
</reference>
<feature type="transmembrane region" description="Helical" evidence="1">
    <location>
        <begin position="317"/>
        <end position="338"/>
    </location>
</feature>
<accession>A0A0K0EY83</accession>
<keyword evidence="1" id="KW-0472">Membrane</keyword>
<keyword evidence="1" id="KW-0812">Transmembrane</keyword>
<feature type="transmembrane region" description="Helical" evidence="1">
    <location>
        <begin position="174"/>
        <end position="196"/>
    </location>
</feature>
<dbReference type="AlphaFoldDB" id="A0A0K0EY83"/>
<feature type="transmembrane region" description="Helical" evidence="1">
    <location>
        <begin position="285"/>
        <end position="305"/>
    </location>
</feature>
<name>A0A0K0EY83_STRVS</name>
<feature type="transmembrane region" description="Helical" evidence="1">
    <location>
        <begin position="86"/>
        <end position="105"/>
    </location>
</feature>
<evidence type="ECO:0000313" key="2">
    <source>
        <dbReference type="Proteomes" id="UP000035680"/>
    </source>
</evidence>
<dbReference type="Proteomes" id="UP000035680">
    <property type="component" value="Unassembled WGS sequence"/>
</dbReference>
<evidence type="ECO:0000256" key="1">
    <source>
        <dbReference type="SAM" id="Phobius"/>
    </source>
</evidence>
<evidence type="ECO:0000313" key="3">
    <source>
        <dbReference type="WBParaSite" id="SVE_0149100.1"/>
    </source>
</evidence>
<proteinExistence type="predicted"/>
<organism evidence="2 3">
    <name type="scientific">Strongyloides venezuelensis</name>
    <name type="common">Threadworm</name>
    <dbReference type="NCBI Taxonomy" id="75913"/>
    <lineage>
        <taxon>Eukaryota</taxon>
        <taxon>Metazoa</taxon>
        <taxon>Ecdysozoa</taxon>
        <taxon>Nematoda</taxon>
        <taxon>Chromadorea</taxon>
        <taxon>Rhabditida</taxon>
        <taxon>Tylenchina</taxon>
        <taxon>Panagrolaimomorpha</taxon>
        <taxon>Strongyloidoidea</taxon>
        <taxon>Strongyloididae</taxon>
        <taxon>Strongyloides</taxon>
    </lineage>
</organism>
<keyword evidence="1" id="KW-1133">Transmembrane helix</keyword>